<comment type="caution">
    <text evidence="2">The sequence shown here is derived from an EMBL/GenBank/DDBJ whole genome shotgun (WGS) entry which is preliminary data.</text>
</comment>
<keyword evidence="1" id="KW-0812">Transmembrane</keyword>
<gene>
    <name evidence="2" type="ORF">C448_05813</name>
</gene>
<name>M0MQ63_HALMO</name>
<accession>M0MQ63</accession>
<feature type="transmembrane region" description="Helical" evidence="1">
    <location>
        <begin position="36"/>
        <end position="59"/>
    </location>
</feature>
<protein>
    <submittedName>
        <fullName evidence="2">Uncharacterized protein</fullName>
    </submittedName>
</protein>
<dbReference type="InterPro" id="IPR055943">
    <property type="entry name" value="DUF7521"/>
</dbReference>
<feature type="transmembrane region" description="Helical" evidence="1">
    <location>
        <begin position="65"/>
        <end position="86"/>
    </location>
</feature>
<feature type="transmembrane region" description="Helical" evidence="1">
    <location>
        <begin position="6"/>
        <end position="24"/>
    </location>
</feature>
<dbReference type="EMBL" id="AOMC01000085">
    <property type="protein sequence ID" value="EMA46884.1"/>
    <property type="molecule type" value="Genomic_DNA"/>
</dbReference>
<proteinExistence type="predicted"/>
<keyword evidence="3" id="KW-1185">Reference proteome</keyword>
<dbReference type="Proteomes" id="UP000011568">
    <property type="component" value="Unassembled WGS sequence"/>
</dbReference>
<keyword evidence="1" id="KW-1133">Transmembrane helix</keyword>
<organism evidence="2 3">
    <name type="scientific">Halococcus morrhuae DSM 1307</name>
    <dbReference type="NCBI Taxonomy" id="931277"/>
    <lineage>
        <taxon>Archaea</taxon>
        <taxon>Methanobacteriati</taxon>
        <taxon>Methanobacteriota</taxon>
        <taxon>Stenosarchaea group</taxon>
        <taxon>Halobacteria</taxon>
        <taxon>Halobacteriales</taxon>
        <taxon>Halococcaceae</taxon>
        <taxon>Halococcus</taxon>
    </lineage>
</organism>
<evidence type="ECO:0000313" key="3">
    <source>
        <dbReference type="Proteomes" id="UP000011568"/>
    </source>
</evidence>
<evidence type="ECO:0000313" key="2">
    <source>
        <dbReference type="EMBL" id="EMA46884.1"/>
    </source>
</evidence>
<dbReference type="STRING" id="931277.C448_05813"/>
<dbReference type="Pfam" id="PF24365">
    <property type="entry name" value="DUF7521"/>
    <property type="match status" value="1"/>
</dbReference>
<keyword evidence="1" id="KW-0472">Membrane</keyword>
<dbReference type="eggNOG" id="arCOG03915">
    <property type="taxonomic scope" value="Archaea"/>
</dbReference>
<evidence type="ECO:0000256" key="1">
    <source>
        <dbReference type="SAM" id="Phobius"/>
    </source>
</evidence>
<dbReference type="AlphaFoldDB" id="M0MQ63"/>
<sequence>MNVILVGGKLLVVVLGLLIAYQGYRAYRRHQSRPMLFTSVGFLFLSLGSAIDCSLLAQLNLKSSLSGLIQTCVLTTGMIFVLLSIYR</sequence>
<reference evidence="2 3" key="1">
    <citation type="journal article" date="2014" name="PLoS Genet.">
        <title>Phylogenetically driven sequencing of extremely halophilic archaea reveals strategies for static and dynamic osmo-response.</title>
        <authorList>
            <person name="Becker E.A."/>
            <person name="Seitzer P.M."/>
            <person name="Tritt A."/>
            <person name="Larsen D."/>
            <person name="Krusor M."/>
            <person name="Yao A.I."/>
            <person name="Wu D."/>
            <person name="Madern D."/>
            <person name="Eisen J.A."/>
            <person name="Darling A.E."/>
            <person name="Facciotti M.T."/>
        </authorList>
    </citation>
    <scope>NUCLEOTIDE SEQUENCE [LARGE SCALE GENOMIC DNA]</scope>
    <source>
        <strain evidence="2 3">DSM 1307</strain>
    </source>
</reference>